<dbReference type="EMBL" id="JAVLET010000002">
    <property type="protein sequence ID" value="KAL0472731.1"/>
    <property type="molecule type" value="Genomic_DNA"/>
</dbReference>
<keyword evidence="2" id="KW-1185">Reference proteome</keyword>
<reference evidence="1 2" key="1">
    <citation type="submission" date="2023-09" db="EMBL/GenBank/DDBJ databases">
        <title>Multi-omics analysis of a traditional fermented food reveals byproduct-associated fungal strains for waste-to-food upcycling.</title>
        <authorList>
            <consortium name="Lawrence Berkeley National Laboratory"/>
            <person name="Rekdal V.M."/>
            <person name="Villalobos-Escobedo J.M."/>
            <person name="Rodriguez-Valeron N."/>
            <person name="Garcia M.O."/>
            <person name="Vasquez D.P."/>
            <person name="Damayanti I."/>
            <person name="Sorensen P.M."/>
            <person name="Baidoo E.E."/>
            <person name="De Carvalho A.C."/>
            <person name="Riley R."/>
            <person name="Lipzen A."/>
            <person name="He G."/>
            <person name="Yan M."/>
            <person name="Haridas S."/>
            <person name="Daum C."/>
            <person name="Yoshinaga Y."/>
            <person name="Ng V."/>
            <person name="Grigoriev I.V."/>
            <person name="Munk R."/>
            <person name="Nuraida L."/>
            <person name="Wijaya C.H."/>
            <person name="Morales P.-C."/>
            <person name="Keasling J.D."/>
        </authorList>
    </citation>
    <scope>NUCLEOTIDE SEQUENCE [LARGE SCALE GENOMIC DNA]</scope>
    <source>
        <strain evidence="1 2">FGSC 2613</strain>
    </source>
</reference>
<proteinExistence type="predicted"/>
<gene>
    <name evidence="1" type="ORF">QR685DRAFT_436348</name>
</gene>
<evidence type="ECO:0000313" key="2">
    <source>
        <dbReference type="Proteomes" id="UP001451303"/>
    </source>
</evidence>
<evidence type="ECO:0000313" key="1">
    <source>
        <dbReference type="EMBL" id="KAL0472731.1"/>
    </source>
</evidence>
<protein>
    <submittedName>
        <fullName evidence="1">Uncharacterized protein</fullName>
    </submittedName>
</protein>
<name>A0ABR3DLN0_NEUIN</name>
<dbReference type="Proteomes" id="UP001451303">
    <property type="component" value="Unassembled WGS sequence"/>
</dbReference>
<comment type="caution">
    <text evidence="1">The sequence shown here is derived from an EMBL/GenBank/DDBJ whole genome shotgun (WGS) entry which is preliminary data.</text>
</comment>
<organism evidence="1 2">
    <name type="scientific">Neurospora intermedia</name>
    <dbReference type="NCBI Taxonomy" id="5142"/>
    <lineage>
        <taxon>Eukaryota</taxon>
        <taxon>Fungi</taxon>
        <taxon>Dikarya</taxon>
        <taxon>Ascomycota</taxon>
        <taxon>Pezizomycotina</taxon>
        <taxon>Sordariomycetes</taxon>
        <taxon>Sordariomycetidae</taxon>
        <taxon>Sordariales</taxon>
        <taxon>Sordariaceae</taxon>
        <taxon>Neurospora</taxon>
    </lineage>
</organism>
<accession>A0ABR3DLN0</accession>
<sequence>MLPMSAKLESHHQNGIKTVIIDADWLKTPLKEPRTVPGASRTGAWEVEKNDVGKEIGCRHPPSPIPSPAALESRLEVRW</sequence>